<comment type="pathway">
    <text evidence="1">Protein modification; protein ubiquitination.</text>
</comment>
<evidence type="ECO:0000256" key="5">
    <source>
        <dbReference type="ARBA" id="ARBA00022771"/>
    </source>
</evidence>
<dbReference type="Pfam" id="PF26200">
    <property type="entry name" value="Rcat_RNF216"/>
    <property type="match status" value="1"/>
</dbReference>
<dbReference type="Pfam" id="PF05773">
    <property type="entry name" value="RWD"/>
    <property type="match status" value="1"/>
</dbReference>
<dbReference type="GO" id="GO:0008270">
    <property type="term" value="F:zinc ion binding"/>
    <property type="evidence" value="ECO:0007669"/>
    <property type="project" value="UniProtKB-KW"/>
</dbReference>
<keyword evidence="2" id="KW-0808">Transferase</keyword>
<feature type="compositionally biased region" description="Gly residues" evidence="10">
    <location>
        <begin position="190"/>
        <end position="199"/>
    </location>
</feature>
<dbReference type="InterPro" id="IPR044066">
    <property type="entry name" value="TRIAD_supradom"/>
</dbReference>
<evidence type="ECO:0000256" key="4">
    <source>
        <dbReference type="ARBA" id="ARBA00022737"/>
    </source>
</evidence>
<comment type="similarity">
    <text evidence="8">Belongs to the RBR family. RNF14 subfamily.</text>
</comment>
<protein>
    <recommendedName>
        <fullName evidence="15">RBR-type E3 ubiquitin transferase</fullName>
    </recommendedName>
</protein>
<evidence type="ECO:0000259" key="12">
    <source>
        <dbReference type="PROSITE" id="PS51873"/>
    </source>
</evidence>
<dbReference type="OrthoDB" id="1431934at2759"/>
<dbReference type="Gene3D" id="3.30.40.10">
    <property type="entry name" value="Zinc/RING finger domain, C3HC4 (zinc finger)"/>
    <property type="match status" value="1"/>
</dbReference>
<feature type="domain" description="RING-type" evidence="12">
    <location>
        <begin position="499"/>
        <end position="732"/>
    </location>
</feature>
<dbReference type="PROSITE" id="PS51873">
    <property type="entry name" value="TRIAD"/>
    <property type="match status" value="1"/>
</dbReference>
<evidence type="ECO:0000256" key="9">
    <source>
        <dbReference type="PROSITE-ProRule" id="PRU00175"/>
    </source>
</evidence>
<dbReference type="PROSITE" id="PS00518">
    <property type="entry name" value="ZF_RING_1"/>
    <property type="match status" value="1"/>
</dbReference>
<accession>A0A835WH30</accession>
<dbReference type="InterPro" id="IPR017907">
    <property type="entry name" value="Znf_RING_CS"/>
</dbReference>
<dbReference type="CDD" id="cd20354">
    <property type="entry name" value="Rcat_RBR_RNF14"/>
    <property type="match status" value="1"/>
</dbReference>
<dbReference type="GO" id="GO:0043161">
    <property type="term" value="P:proteasome-mediated ubiquitin-dependent protein catabolic process"/>
    <property type="evidence" value="ECO:0007669"/>
    <property type="project" value="TreeGrafter"/>
</dbReference>
<sequence length="831" mass="86591">MADGGGGGPTSATCCPRLDVDTWTTQLEELLALQSVYEDDVSILAAPGAGVAGAGPSCSDGSGAEDAPAGPLSAEELLAAGPPRELLLPPDEAADAANGGGSSNCYSSSCFVVEALVHVDMPEGGLQLLIEMPPMRQQEAVAATEAPATSANGHNGGSSKAASAAAAGLMAVNGCEAPGAGKSAHAVTGSRGGGRGQGRGRNDAAANGASPDKGTGGRDQQGRGGGRGGRRGGRAGGVSTSLSSPPLKQQPAVIAIPVNQPAAGEAVAVAPTNGKAARVLAGAQVLVVAQGAPATQQPQEAPPAEVLSKERVAVVGVQQEPGGGDGEPEAAGEALLLMPFGGTLHFLSPIRLTLTLPPTYPAADPPELDIQALWLSEVQAAQLRAALLQQWSEAGPGGPISFTWVDWLRGEALAELGLTKGGKLVLRRGQQQQQQQQRQQQAAGAGPPGAAGGGGAPGAAASAAAGGGGGGGGGQSLEGLAMALMRYSARREQHKFDESLVSCPICLEQQLGARCVRLPECGHAFCGACLATHLRTQLGAGAVDNMRCPDPACRRQLPHVALQQLMTPSEYERWETLTLQRTLDKMEDLVYCPRCREPCLEDKDHCTLCPSCFYSFCSLCEEAWHPGSRCLDAEAKLALLEARRAGRAGEAAARESATERARRELDKVNELKSLALVQSTTKQCPCCSMAVEKSEGCNKMTCAYCGVYWCWRCSGVIKGYDHFKQDGCELFDQAEIDRWNARWNGAVFEAPRRDVVEGNVAALQIARRIGQGRWCHCVVCGQQNLKEGGNNNIRCWSCNSHFCYLCRTWLRNKPGAHFSTGAGRCKQHTDD</sequence>
<dbReference type="InterPro" id="IPR002867">
    <property type="entry name" value="IBR_dom"/>
</dbReference>
<dbReference type="PANTHER" id="PTHR22770">
    <property type="entry name" value="UBIQUITIN CONJUGATING ENZYME 7 INTERACTING PROTEIN-RELATED"/>
    <property type="match status" value="1"/>
</dbReference>
<dbReference type="FunFam" id="3.30.40.10:FF:000137">
    <property type="entry name" value="RanBP-type and C3HC4-type zinc finger-containing protein 1"/>
    <property type="match status" value="1"/>
</dbReference>
<dbReference type="Gene3D" id="3.10.110.10">
    <property type="entry name" value="Ubiquitin Conjugating Enzyme"/>
    <property type="match status" value="1"/>
</dbReference>
<feature type="region of interest" description="Disordered" evidence="10">
    <location>
        <begin position="178"/>
        <end position="248"/>
    </location>
</feature>
<keyword evidence="6" id="KW-0833">Ubl conjugation pathway</keyword>
<dbReference type="AlphaFoldDB" id="A0A835WH30"/>
<keyword evidence="4" id="KW-0677">Repeat</keyword>
<dbReference type="GO" id="GO:0043130">
    <property type="term" value="F:ubiquitin binding"/>
    <property type="evidence" value="ECO:0007669"/>
    <property type="project" value="TreeGrafter"/>
</dbReference>
<evidence type="ECO:0000256" key="10">
    <source>
        <dbReference type="SAM" id="MobiDB-lite"/>
    </source>
</evidence>
<dbReference type="GO" id="GO:0000151">
    <property type="term" value="C:ubiquitin ligase complex"/>
    <property type="evidence" value="ECO:0007669"/>
    <property type="project" value="TreeGrafter"/>
</dbReference>
<evidence type="ECO:0000256" key="8">
    <source>
        <dbReference type="ARBA" id="ARBA00044508"/>
    </source>
</evidence>
<dbReference type="Proteomes" id="UP000613740">
    <property type="component" value="Unassembled WGS sequence"/>
</dbReference>
<dbReference type="InterPro" id="IPR047548">
    <property type="entry name" value="Rcat_RBR_RNF14"/>
</dbReference>
<dbReference type="Gene3D" id="1.20.120.1750">
    <property type="match status" value="1"/>
</dbReference>
<feature type="region of interest" description="Disordered" evidence="10">
    <location>
        <begin position="139"/>
        <end position="160"/>
    </location>
</feature>
<keyword evidence="14" id="KW-1185">Reference proteome</keyword>
<dbReference type="SMART" id="SM00647">
    <property type="entry name" value="IBR"/>
    <property type="match status" value="2"/>
</dbReference>
<feature type="compositionally biased region" description="Gly residues" evidence="10">
    <location>
        <begin position="217"/>
        <end position="227"/>
    </location>
</feature>
<dbReference type="InterPro" id="IPR016135">
    <property type="entry name" value="UBQ-conjugating_enzyme/RWD"/>
</dbReference>
<feature type="compositionally biased region" description="Polar residues" evidence="10">
    <location>
        <begin position="238"/>
        <end position="247"/>
    </location>
</feature>
<evidence type="ECO:0000256" key="2">
    <source>
        <dbReference type="ARBA" id="ARBA00022679"/>
    </source>
</evidence>
<feature type="region of interest" description="Disordered" evidence="10">
    <location>
        <begin position="427"/>
        <end position="472"/>
    </location>
</feature>
<keyword evidence="7" id="KW-0862">Zinc</keyword>
<evidence type="ECO:0000256" key="6">
    <source>
        <dbReference type="ARBA" id="ARBA00022786"/>
    </source>
</evidence>
<organism evidence="13 14">
    <name type="scientific">Chlamydomonas schloesseri</name>
    <dbReference type="NCBI Taxonomy" id="2026947"/>
    <lineage>
        <taxon>Eukaryota</taxon>
        <taxon>Viridiplantae</taxon>
        <taxon>Chlorophyta</taxon>
        <taxon>core chlorophytes</taxon>
        <taxon>Chlorophyceae</taxon>
        <taxon>CS clade</taxon>
        <taxon>Chlamydomonadales</taxon>
        <taxon>Chlamydomonadaceae</taxon>
        <taxon>Chlamydomonas</taxon>
    </lineage>
</organism>
<evidence type="ECO:0000256" key="7">
    <source>
        <dbReference type="ARBA" id="ARBA00022833"/>
    </source>
</evidence>
<proteinExistence type="inferred from homology"/>
<evidence type="ECO:0000313" key="14">
    <source>
        <dbReference type="Proteomes" id="UP000613740"/>
    </source>
</evidence>
<dbReference type="GO" id="GO:0004842">
    <property type="term" value="F:ubiquitin-protein transferase activity"/>
    <property type="evidence" value="ECO:0007669"/>
    <property type="project" value="TreeGrafter"/>
</dbReference>
<dbReference type="InterPro" id="IPR006575">
    <property type="entry name" value="RWD_dom"/>
</dbReference>
<evidence type="ECO:0000256" key="1">
    <source>
        <dbReference type="ARBA" id="ARBA00004906"/>
    </source>
</evidence>
<dbReference type="SUPFAM" id="SSF57850">
    <property type="entry name" value="RING/U-box"/>
    <property type="match status" value="4"/>
</dbReference>
<dbReference type="InterPro" id="IPR001841">
    <property type="entry name" value="Znf_RING"/>
</dbReference>
<evidence type="ECO:0000259" key="11">
    <source>
        <dbReference type="PROSITE" id="PS50089"/>
    </source>
</evidence>
<dbReference type="PROSITE" id="PS50089">
    <property type="entry name" value="ZF_RING_2"/>
    <property type="match status" value="1"/>
</dbReference>
<keyword evidence="5 9" id="KW-0863">Zinc-finger</keyword>
<dbReference type="GO" id="GO:0097039">
    <property type="term" value="P:protein linear polyubiquitination"/>
    <property type="evidence" value="ECO:0007669"/>
    <property type="project" value="TreeGrafter"/>
</dbReference>
<evidence type="ECO:0000313" key="13">
    <source>
        <dbReference type="EMBL" id="KAG2447213.1"/>
    </source>
</evidence>
<evidence type="ECO:0008006" key="15">
    <source>
        <dbReference type="Google" id="ProtNLM"/>
    </source>
</evidence>
<dbReference type="CDD" id="cd20341">
    <property type="entry name" value="BRcat_RBR_RNF14"/>
    <property type="match status" value="1"/>
</dbReference>
<feature type="compositionally biased region" description="Low complexity" evidence="10">
    <location>
        <begin position="427"/>
        <end position="445"/>
    </location>
</feature>
<comment type="caution">
    <text evidence="13">The sequence shown here is derived from an EMBL/GenBank/DDBJ whole genome shotgun (WGS) entry which is preliminary data.</text>
</comment>
<gene>
    <name evidence="13" type="ORF">HYH02_007953</name>
</gene>
<reference evidence="13" key="1">
    <citation type="journal article" date="2020" name="bioRxiv">
        <title>Comparative genomics of Chlamydomonas.</title>
        <authorList>
            <person name="Craig R.J."/>
            <person name="Hasan A.R."/>
            <person name="Ness R.W."/>
            <person name="Keightley P.D."/>
        </authorList>
    </citation>
    <scope>NUCLEOTIDE SEQUENCE</scope>
    <source>
        <strain evidence="13">CCAP 11/173</strain>
    </source>
</reference>
<dbReference type="EMBL" id="JAEHOD010000023">
    <property type="protein sequence ID" value="KAG2447213.1"/>
    <property type="molecule type" value="Genomic_DNA"/>
</dbReference>
<dbReference type="CDD" id="cd23820">
    <property type="entry name" value="RWD_RNF14"/>
    <property type="match status" value="1"/>
</dbReference>
<keyword evidence="3" id="KW-0479">Metal-binding</keyword>
<dbReference type="InterPro" id="IPR013083">
    <property type="entry name" value="Znf_RING/FYVE/PHD"/>
</dbReference>
<feature type="compositionally biased region" description="Gly residues" evidence="10">
    <location>
        <begin position="446"/>
        <end position="457"/>
    </location>
</feature>
<dbReference type="Pfam" id="PF01485">
    <property type="entry name" value="IBR"/>
    <property type="match status" value="1"/>
</dbReference>
<name>A0A835WH30_9CHLO</name>
<feature type="domain" description="RING-type" evidence="11">
    <location>
        <begin position="503"/>
        <end position="549"/>
    </location>
</feature>
<dbReference type="SMART" id="SM00184">
    <property type="entry name" value="RING"/>
    <property type="match status" value="3"/>
</dbReference>
<evidence type="ECO:0000256" key="3">
    <source>
        <dbReference type="ARBA" id="ARBA00022723"/>
    </source>
</evidence>
<dbReference type="SUPFAM" id="SSF54495">
    <property type="entry name" value="UBC-like"/>
    <property type="match status" value="1"/>
</dbReference>
<dbReference type="InterPro" id="IPR051628">
    <property type="entry name" value="LUBAC_E3_Ligases"/>
</dbReference>